<organism evidence="9 10">
    <name type="scientific">Crenobacter oryzisoli</name>
    <dbReference type="NCBI Taxonomy" id="3056844"/>
    <lineage>
        <taxon>Bacteria</taxon>
        <taxon>Pseudomonadati</taxon>
        <taxon>Pseudomonadota</taxon>
        <taxon>Betaproteobacteria</taxon>
        <taxon>Neisseriales</taxon>
        <taxon>Neisseriaceae</taxon>
        <taxon>Crenobacter</taxon>
    </lineage>
</organism>
<keyword evidence="3 5" id="KW-1133">Transmembrane helix</keyword>
<feature type="transmembrane region" description="Helical" evidence="5">
    <location>
        <begin position="434"/>
        <end position="452"/>
    </location>
</feature>
<name>A0ABT7XPI9_9NEIS</name>
<feature type="transmembrane region" description="Helical" evidence="5">
    <location>
        <begin position="65"/>
        <end position="83"/>
    </location>
</feature>
<comment type="subcellular location">
    <subcellularLocation>
        <location evidence="1">Membrane</location>
        <topology evidence="1">Multi-pass membrane protein</topology>
    </subcellularLocation>
</comment>
<dbReference type="Pfam" id="PF11846">
    <property type="entry name" value="Wzy_C_2"/>
    <property type="match status" value="1"/>
</dbReference>
<dbReference type="Pfam" id="PF15864">
    <property type="entry name" value="PglL_A"/>
    <property type="match status" value="1"/>
</dbReference>
<dbReference type="Proteomes" id="UP001168540">
    <property type="component" value="Unassembled WGS sequence"/>
</dbReference>
<feature type="transmembrane region" description="Helical" evidence="5">
    <location>
        <begin position="175"/>
        <end position="190"/>
    </location>
</feature>
<evidence type="ECO:0000256" key="2">
    <source>
        <dbReference type="ARBA" id="ARBA00022692"/>
    </source>
</evidence>
<feature type="transmembrane region" description="Helical" evidence="5">
    <location>
        <begin position="247"/>
        <end position="266"/>
    </location>
</feature>
<feature type="domain" description="Virulence factor membrane-bound polymerase C-terminal" evidence="7">
    <location>
        <begin position="391"/>
        <end position="564"/>
    </location>
</feature>
<dbReference type="RefSeq" id="WP_289830347.1">
    <property type="nucleotide sequence ID" value="NZ_JAUEDK010000021.1"/>
</dbReference>
<feature type="transmembrane region" description="Helical" evidence="5">
    <location>
        <begin position="359"/>
        <end position="379"/>
    </location>
</feature>
<dbReference type="InterPro" id="IPR031726">
    <property type="entry name" value="PglL_A"/>
</dbReference>
<dbReference type="InterPro" id="IPR051533">
    <property type="entry name" value="WaaL-like"/>
</dbReference>
<feature type="transmembrane region" description="Helical" evidence="5">
    <location>
        <begin position="197"/>
        <end position="213"/>
    </location>
</feature>
<gene>
    <name evidence="9" type="ORF">QU481_12495</name>
</gene>
<feature type="transmembrane region" description="Helical" evidence="5">
    <location>
        <begin position="123"/>
        <end position="148"/>
    </location>
</feature>
<feature type="domain" description="O-antigen ligase-related" evidence="6">
    <location>
        <begin position="203"/>
        <end position="366"/>
    </location>
</feature>
<evidence type="ECO:0000256" key="3">
    <source>
        <dbReference type="ARBA" id="ARBA00022989"/>
    </source>
</evidence>
<evidence type="ECO:0000256" key="5">
    <source>
        <dbReference type="SAM" id="Phobius"/>
    </source>
</evidence>
<evidence type="ECO:0000256" key="1">
    <source>
        <dbReference type="ARBA" id="ARBA00004141"/>
    </source>
</evidence>
<evidence type="ECO:0000256" key="4">
    <source>
        <dbReference type="ARBA" id="ARBA00023136"/>
    </source>
</evidence>
<keyword evidence="2 5" id="KW-0812">Transmembrane</keyword>
<dbReference type="EMBL" id="JAUEDK010000021">
    <property type="protein sequence ID" value="MDN0075707.1"/>
    <property type="molecule type" value="Genomic_DNA"/>
</dbReference>
<feature type="transmembrane region" description="Helical" evidence="5">
    <location>
        <begin position="219"/>
        <end position="235"/>
    </location>
</feature>
<dbReference type="InterPro" id="IPR021797">
    <property type="entry name" value="Wzy_C_2"/>
</dbReference>
<evidence type="ECO:0000259" key="6">
    <source>
        <dbReference type="Pfam" id="PF04932"/>
    </source>
</evidence>
<keyword evidence="4 5" id="KW-0472">Membrane</keyword>
<dbReference type="PANTHER" id="PTHR37422">
    <property type="entry name" value="TEICHURONIC ACID BIOSYNTHESIS PROTEIN TUAE"/>
    <property type="match status" value="1"/>
</dbReference>
<proteinExistence type="predicted"/>
<reference evidence="9" key="1">
    <citation type="submission" date="2023-06" db="EMBL/GenBank/DDBJ databases">
        <authorList>
            <person name="Zhang S."/>
        </authorList>
    </citation>
    <scope>NUCLEOTIDE SEQUENCE</scope>
    <source>
        <strain evidence="9">SG2303</strain>
    </source>
</reference>
<keyword evidence="10" id="KW-1185">Reference proteome</keyword>
<evidence type="ECO:0000259" key="7">
    <source>
        <dbReference type="Pfam" id="PF11846"/>
    </source>
</evidence>
<feature type="domain" description="Protein glycosylation ligase" evidence="8">
    <location>
        <begin position="165"/>
        <end position="189"/>
    </location>
</feature>
<accession>A0ABT7XPI9</accession>
<dbReference type="InterPro" id="IPR007016">
    <property type="entry name" value="O-antigen_ligase-rel_domated"/>
</dbReference>
<feature type="transmembrane region" description="Helical" evidence="5">
    <location>
        <begin position="35"/>
        <end position="53"/>
    </location>
</feature>
<evidence type="ECO:0000313" key="9">
    <source>
        <dbReference type="EMBL" id="MDN0075707.1"/>
    </source>
</evidence>
<comment type="caution">
    <text evidence="9">The sequence shown here is derived from an EMBL/GenBank/DDBJ whole genome shotgun (WGS) entry which is preliminary data.</text>
</comment>
<evidence type="ECO:0000259" key="8">
    <source>
        <dbReference type="Pfam" id="PF15864"/>
    </source>
</evidence>
<feature type="transmembrane region" description="Helical" evidence="5">
    <location>
        <begin position="391"/>
        <end position="422"/>
    </location>
</feature>
<evidence type="ECO:0000313" key="10">
    <source>
        <dbReference type="Proteomes" id="UP001168540"/>
    </source>
</evidence>
<dbReference type="PANTHER" id="PTHR37422:SF21">
    <property type="entry name" value="EXOQ-LIKE PROTEIN"/>
    <property type="match status" value="1"/>
</dbReference>
<dbReference type="Pfam" id="PF04932">
    <property type="entry name" value="Wzy_C"/>
    <property type="match status" value="1"/>
</dbReference>
<sequence>MSIQRVATPLALTSWCLIAALPFLSRLHYVPLPQWFGEAVVVWLALAAWLFLLPGGALPARLPRVSVWMLGLAAVWAVQPWFVDILFPGMNWATSLCFVALALLGYVTVALRERRGSVSVTAWLAWGLLFGALAQSLIGFCQVTGLAVKMGGVLFYDSSHPTTNVFGHIGQRNQYAHYLAWGALATAYLACERRLKIWLATLIVLWLALSMGWAASRTVLLYAVAMVVIGWLWHWRVRETASRRLGLAFTGVAVAILAGQFLVPLANHLMSLFTHSHVEVASGVERLAANSDDMGARRFVEWHKAWIVFQAQPWFGTGWSQFGTQSVLLQMRPEFADAAFNSGLFTNAHNLVLQLMAEVGVVGTLASLGGFVWAIWPYFGRKARPEGALPLAMLAVTMLHSMLEYPLWYLYFLAVLVIAVALAPQPEGELRRGWLVPLISAVMAVALTVLAVQGYQRYWELVGLYTPFDNAKRDAPRVARLAAIVEHEPLYAFHALNTLDNYLDATPDNLVQKRRWVNLLAASRPYPDVLLKKAKLEALAGEERRAEETLSQALASFPTYAQSFLDDLPEDQPQYNGLRRVAQVGYDRLPARYKKVSDGDDE</sequence>
<protein>
    <submittedName>
        <fullName evidence="9">Wzy polymerase domain-containing protein</fullName>
    </submittedName>
</protein>
<feature type="transmembrane region" description="Helical" evidence="5">
    <location>
        <begin position="89"/>
        <end position="111"/>
    </location>
</feature>